<accession>A0ABQ2G8S7</accession>
<organism evidence="2 3">
    <name type="scientific">Modestobacter marinus</name>
    <dbReference type="NCBI Taxonomy" id="477641"/>
    <lineage>
        <taxon>Bacteria</taxon>
        <taxon>Bacillati</taxon>
        <taxon>Actinomycetota</taxon>
        <taxon>Actinomycetes</taxon>
        <taxon>Geodermatophilales</taxon>
        <taxon>Geodermatophilaceae</taxon>
        <taxon>Modestobacter</taxon>
    </lineage>
</organism>
<protein>
    <submittedName>
        <fullName evidence="2">Uncharacterized protein</fullName>
    </submittedName>
</protein>
<keyword evidence="3" id="KW-1185">Reference proteome</keyword>
<comment type="caution">
    <text evidence="2">The sequence shown here is derived from an EMBL/GenBank/DDBJ whole genome shotgun (WGS) entry which is preliminary data.</text>
</comment>
<feature type="compositionally biased region" description="Basic and acidic residues" evidence="1">
    <location>
        <begin position="86"/>
        <end position="102"/>
    </location>
</feature>
<evidence type="ECO:0000313" key="3">
    <source>
        <dbReference type="Proteomes" id="UP000648663"/>
    </source>
</evidence>
<dbReference type="EMBL" id="BMMI01000009">
    <property type="protein sequence ID" value="GGL81275.1"/>
    <property type="molecule type" value="Genomic_DNA"/>
</dbReference>
<sequence>MLRCTETRADDDEQDREGSGDGRAVGAGDVEQGSDRGTRRQTLAHCAPRLGPQLRCGRRTEPDVAEEQRDEDQAHRAEQGFPAHPEGNDRRDHELRDGDQSHPRFGQQSESGLHRRGGGGA</sequence>
<proteinExistence type="predicted"/>
<gene>
    <name evidence="2" type="ORF">GCM10011589_41950</name>
</gene>
<reference evidence="3" key="1">
    <citation type="journal article" date="2019" name="Int. J. Syst. Evol. Microbiol.">
        <title>The Global Catalogue of Microorganisms (GCM) 10K type strain sequencing project: providing services to taxonomists for standard genome sequencing and annotation.</title>
        <authorList>
            <consortium name="The Broad Institute Genomics Platform"/>
            <consortium name="The Broad Institute Genome Sequencing Center for Infectious Disease"/>
            <person name="Wu L."/>
            <person name="Ma J."/>
        </authorList>
    </citation>
    <scope>NUCLEOTIDE SEQUENCE [LARGE SCALE GENOMIC DNA]</scope>
    <source>
        <strain evidence="3">CGMCC 4.5581</strain>
    </source>
</reference>
<evidence type="ECO:0000256" key="1">
    <source>
        <dbReference type="SAM" id="MobiDB-lite"/>
    </source>
</evidence>
<dbReference type="Proteomes" id="UP000648663">
    <property type="component" value="Unassembled WGS sequence"/>
</dbReference>
<name>A0ABQ2G8S7_9ACTN</name>
<evidence type="ECO:0000313" key="2">
    <source>
        <dbReference type="EMBL" id="GGL81275.1"/>
    </source>
</evidence>
<feature type="region of interest" description="Disordered" evidence="1">
    <location>
        <begin position="1"/>
        <end position="121"/>
    </location>
</feature>